<comment type="caution">
    <text evidence="3">The sequence shown here is derived from an EMBL/GenBank/DDBJ whole genome shotgun (WGS) entry which is preliminary data.</text>
</comment>
<dbReference type="PANTHER" id="PTHR10587">
    <property type="entry name" value="GLYCOSYL TRANSFERASE-RELATED"/>
    <property type="match status" value="1"/>
</dbReference>
<dbReference type="Pfam" id="PF01522">
    <property type="entry name" value="Polysacc_deac_1"/>
    <property type="match status" value="1"/>
</dbReference>
<proteinExistence type="predicted"/>
<dbReference type="InterPro" id="IPR050248">
    <property type="entry name" value="Polysacc_deacetylase_ArnD"/>
</dbReference>
<dbReference type="Proteomes" id="UP001595797">
    <property type="component" value="Unassembled WGS sequence"/>
</dbReference>
<dbReference type="InterPro" id="IPR006311">
    <property type="entry name" value="TAT_signal"/>
</dbReference>
<organism evidence="3 4">
    <name type="scientific">Kocuria oceani</name>
    <dbReference type="NCBI Taxonomy" id="988827"/>
    <lineage>
        <taxon>Bacteria</taxon>
        <taxon>Bacillati</taxon>
        <taxon>Actinomycetota</taxon>
        <taxon>Actinomycetes</taxon>
        <taxon>Micrococcales</taxon>
        <taxon>Micrococcaceae</taxon>
        <taxon>Kocuria</taxon>
    </lineage>
</organism>
<evidence type="ECO:0000313" key="4">
    <source>
        <dbReference type="Proteomes" id="UP001595797"/>
    </source>
</evidence>
<dbReference type="EMBL" id="JBHSIW010000008">
    <property type="protein sequence ID" value="MFC4903630.1"/>
    <property type="molecule type" value="Genomic_DNA"/>
</dbReference>
<gene>
    <name evidence="3" type="ORF">ACFPCS_08650</name>
</gene>
<keyword evidence="1" id="KW-0732">Signal</keyword>
<dbReference type="InterPro" id="IPR011330">
    <property type="entry name" value="Glyco_hydro/deAcase_b/a-brl"/>
</dbReference>
<feature type="chain" id="PRO_5045298795" evidence="1">
    <location>
        <begin position="42"/>
        <end position="243"/>
    </location>
</feature>
<dbReference type="RefSeq" id="WP_277550385.1">
    <property type="nucleotide sequence ID" value="NZ_JARAMH010000003.1"/>
</dbReference>
<dbReference type="PROSITE" id="PS51318">
    <property type="entry name" value="TAT"/>
    <property type="match status" value="1"/>
</dbReference>
<feature type="signal peptide" evidence="1">
    <location>
        <begin position="1"/>
        <end position="41"/>
    </location>
</feature>
<protein>
    <submittedName>
        <fullName evidence="3">Polysaccharide deacetylase family protein</fullName>
        <ecNumber evidence="3">3.-.-.-</ecNumber>
    </submittedName>
</protein>
<sequence>MTPPSAPSPRSSPAARRLVAGAAALATVVSAGLVTALPARADQATPAVVDSTVHDGRYLSLTFDDGPDPVSTPALLAVLKKHHVKATFCLWGEHVQQHPEVVRQIAADGHRLCNHTMHHDDMADWDADAIRQDLEQTSAAIRAAVLGARIDYFRAPYGSWGRTPEVAAELGMQLLGWRLTIGDWAPPGTAELVRRIEEGVTPGAVVLLHDGGGDRSRTVEAVDQVIPRLQAEGWRFDKPARRG</sequence>
<feature type="domain" description="NodB homology" evidence="2">
    <location>
        <begin position="57"/>
        <end position="237"/>
    </location>
</feature>
<evidence type="ECO:0000259" key="2">
    <source>
        <dbReference type="PROSITE" id="PS51677"/>
    </source>
</evidence>
<keyword evidence="3" id="KW-0378">Hydrolase</keyword>
<dbReference type="CDD" id="cd10917">
    <property type="entry name" value="CE4_NodB_like_6s_7s"/>
    <property type="match status" value="1"/>
</dbReference>
<reference evidence="4" key="1">
    <citation type="journal article" date="2019" name="Int. J. Syst. Evol. Microbiol.">
        <title>The Global Catalogue of Microorganisms (GCM) 10K type strain sequencing project: providing services to taxonomists for standard genome sequencing and annotation.</title>
        <authorList>
            <consortium name="The Broad Institute Genomics Platform"/>
            <consortium name="The Broad Institute Genome Sequencing Center for Infectious Disease"/>
            <person name="Wu L."/>
            <person name="Ma J."/>
        </authorList>
    </citation>
    <scope>NUCLEOTIDE SEQUENCE [LARGE SCALE GENOMIC DNA]</scope>
    <source>
        <strain evidence="4">CGMCC 4.6946</strain>
    </source>
</reference>
<accession>A0ABV9TJN8</accession>
<evidence type="ECO:0000313" key="3">
    <source>
        <dbReference type="EMBL" id="MFC4903630.1"/>
    </source>
</evidence>
<dbReference type="SUPFAM" id="SSF88713">
    <property type="entry name" value="Glycoside hydrolase/deacetylase"/>
    <property type="match status" value="1"/>
</dbReference>
<dbReference type="Gene3D" id="3.20.20.370">
    <property type="entry name" value="Glycoside hydrolase/deacetylase"/>
    <property type="match status" value="1"/>
</dbReference>
<keyword evidence="4" id="KW-1185">Reference proteome</keyword>
<dbReference type="PROSITE" id="PS51677">
    <property type="entry name" value="NODB"/>
    <property type="match status" value="1"/>
</dbReference>
<name>A0ABV9TJN8_9MICC</name>
<dbReference type="EC" id="3.-.-.-" evidence="3"/>
<dbReference type="GO" id="GO:0016787">
    <property type="term" value="F:hydrolase activity"/>
    <property type="evidence" value="ECO:0007669"/>
    <property type="project" value="UniProtKB-KW"/>
</dbReference>
<dbReference type="InterPro" id="IPR002509">
    <property type="entry name" value="NODB_dom"/>
</dbReference>
<evidence type="ECO:0000256" key="1">
    <source>
        <dbReference type="SAM" id="SignalP"/>
    </source>
</evidence>